<protein>
    <recommendedName>
        <fullName evidence="4">DUF1772 domain-containing protein</fullName>
    </recommendedName>
</protein>
<dbReference type="Proteomes" id="UP000053890">
    <property type="component" value="Unassembled WGS sequence"/>
</dbReference>
<keyword evidence="1" id="KW-1133">Transmembrane helix</keyword>
<accession>A0A194S2Q8</accession>
<dbReference type="OrthoDB" id="2537187at2759"/>
<proteinExistence type="predicted"/>
<sequence length="179" mass="18960">MSGSDSAALVLARSTACVGLGLCAGLTWSVPAWTWPALYRPDSTLAPAQRLAIWSKLYLQGKSTMIALVPTTSALLVYAAWAVHPPQVYLPAGWVARHRKGVLGAAATTTLAIFAWTVVAMEGLNGSLKALERDSTAGRTPVLPSHDALIRTRWAKLHLVRCVLATTAFVASVTELALA</sequence>
<keyword evidence="1" id="KW-0472">Membrane</keyword>
<dbReference type="EMBL" id="KQ474079">
    <property type="protein sequence ID" value="KPV75013.1"/>
    <property type="molecule type" value="Genomic_DNA"/>
</dbReference>
<evidence type="ECO:0000313" key="3">
    <source>
        <dbReference type="Proteomes" id="UP000053890"/>
    </source>
</evidence>
<dbReference type="OMA" id="TILMIPW"/>
<keyword evidence="3" id="KW-1185">Reference proteome</keyword>
<gene>
    <name evidence="2" type="ORF">RHOBADRAFT_53921</name>
</gene>
<dbReference type="InterPro" id="IPR013901">
    <property type="entry name" value="Anthrone_oxy"/>
</dbReference>
<organism evidence="2 3">
    <name type="scientific">Rhodotorula graminis (strain WP1)</name>
    <dbReference type="NCBI Taxonomy" id="578459"/>
    <lineage>
        <taxon>Eukaryota</taxon>
        <taxon>Fungi</taxon>
        <taxon>Dikarya</taxon>
        <taxon>Basidiomycota</taxon>
        <taxon>Pucciniomycotina</taxon>
        <taxon>Microbotryomycetes</taxon>
        <taxon>Sporidiobolales</taxon>
        <taxon>Sporidiobolaceae</taxon>
        <taxon>Rhodotorula</taxon>
    </lineage>
</organism>
<dbReference type="RefSeq" id="XP_018271062.1">
    <property type="nucleotide sequence ID" value="XM_018417059.1"/>
</dbReference>
<keyword evidence="1" id="KW-0812">Transmembrane</keyword>
<evidence type="ECO:0000313" key="2">
    <source>
        <dbReference type="EMBL" id="KPV75013.1"/>
    </source>
</evidence>
<evidence type="ECO:0000256" key="1">
    <source>
        <dbReference type="SAM" id="Phobius"/>
    </source>
</evidence>
<dbReference type="Pfam" id="PF08592">
    <property type="entry name" value="Anthrone_oxy"/>
    <property type="match status" value="1"/>
</dbReference>
<name>A0A194S2Q8_RHOGW</name>
<dbReference type="AlphaFoldDB" id="A0A194S2Q8"/>
<feature type="transmembrane region" description="Helical" evidence="1">
    <location>
        <begin position="65"/>
        <end position="83"/>
    </location>
</feature>
<feature type="transmembrane region" description="Helical" evidence="1">
    <location>
        <begin position="103"/>
        <end position="124"/>
    </location>
</feature>
<evidence type="ECO:0008006" key="4">
    <source>
        <dbReference type="Google" id="ProtNLM"/>
    </source>
</evidence>
<reference evidence="2 3" key="1">
    <citation type="journal article" date="2015" name="Front. Microbiol.">
        <title>Genome sequence of the plant growth promoting endophytic yeast Rhodotorula graminis WP1.</title>
        <authorList>
            <person name="Firrincieli A."/>
            <person name="Otillar R."/>
            <person name="Salamov A."/>
            <person name="Schmutz J."/>
            <person name="Khan Z."/>
            <person name="Redman R.S."/>
            <person name="Fleck N.D."/>
            <person name="Lindquist E."/>
            <person name="Grigoriev I.V."/>
            <person name="Doty S.L."/>
        </authorList>
    </citation>
    <scope>NUCLEOTIDE SEQUENCE [LARGE SCALE GENOMIC DNA]</scope>
    <source>
        <strain evidence="2 3">WP1</strain>
    </source>
</reference>
<dbReference type="GeneID" id="28977507"/>